<dbReference type="InterPro" id="IPR000182">
    <property type="entry name" value="GNAT_dom"/>
</dbReference>
<dbReference type="Proteomes" id="UP000018211">
    <property type="component" value="Unassembled WGS sequence"/>
</dbReference>
<dbReference type="Gene3D" id="3.40.630.30">
    <property type="match status" value="1"/>
</dbReference>
<evidence type="ECO:0000313" key="3">
    <source>
        <dbReference type="Proteomes" id="UP000018211"/>
    </source>
</evidence>
<dbReference type="InterPro" id="IPR016181">
    <property type="entry name" value="Acyl_CoA_acyltransferase"/>
</dbReference>
<organism evidence="2 3">
    <name type="scientific">Vibrio nigripulchritudo SOn1</name>
    <dbReference type="NCBI Taxonomy" id="1238450"/>
    <lineage>
        <taxon>Bacteria</taxon>
        <taxon>Pseudomonadati</taxon>
        <taxon>Pseudomonadota</taxon>
        <taxon>Gammaproteobacteria</taxon>
        <taxon>Vibrionales</taxon>
        <taxon>Vibrionaceae</taxon>
        <taxon>Vibrio</taxon>
    </lineage>
</organism>
<evidence type="ECO:0000313" key="2">
    <source>
        <dbReference type="EMBL" id="CCO45631.1"/>
    </source>
</evidence>
<dbReference type="SUPFAM" id="SSF55729">
    <property type="entry name" value="Acyl-CoA N-acyltransferases (Nat)"/>
    <property type="match status" value="1"/>
</dbReference>
<dbReference type="Pfam" id="PF00583">
    <property type="entry name" value="Acetyltransf_1"/>
    <property type="match status" value="1"/>
</dbReference>
<sequence length="305" mass="35211">MLLFNSEMCGGYTPCLMLIDSMVNIWMLKFRQYFQFYNELQTLGNSMNKQAVRAQYNQFERIDINLTGYQKFDTGKVVRLVSEQSGGSLIAYFDLDERSADAAIEEEMEYFRKLNRSFEWKVYDYDSPSDITKRLVEKGFVADDPESFMVLDLTTIEAHLPVPEQVIEVTDEKGIRDAIWVQEQVWKEDLSEHFDYLNNFKQTQPDQISIYVVYSGEQPVSSGWITYNGDSPFAGIWGGSTLETHRGKGCYTALLHQRINEARSKGIRYLTIDASDMSRPIAQKHGFELVAITTPYTYTPNNENE</sequence>
<dbReference type="PROSITE" id="PS51186">
    <property type="entry name" value="GNAT"/>
    <property type="match status" value="1"/>
</dbReference>
<evidence type="ECO:0000259" key="1">
    <source>
        <dbReference type="PROSITE" id="PS51186"/>
    </source>
</evidence>
<dbReference type="GO" id="GO:0016747">
    <property type="term" value="F:acyltransferase activity, transferring groups other than amino-acyl groups"/>
    <property type="evidence" value="ECO:0007669"/>
    <property type="project" value="InterPro"/>
</dbReference>
<dbReference type="AlphaFoldDB" id="A0AAV2VMA7"/>
<dbReference type="EMBL" id="CAOF01000061">
    <property type="protein sequence ID" value="CCO45631.1"/>
    <property type="molecule type" value="Genomic_DNA"/>
</dbReference>
<comment type="caution">
    <text evidence="2">The sequence shown here is derived from an EMBL/GenBank/DDBJ whole genome shotgun (WGS) entry which is preliminary data.</text>
</comment>
<name>A0AAV2VMA7_9VIBR</name>
<dbReference type="CDD" id="cd04301">
    <property type="entry name" value="NAT_SF"/>
    <property type="match status" value="1"/>
</dbReference>
<feature type="domain" description="N-acetyltransferase" evidence="1">
    <location>
        <begin position="165"/>
        <end position="305"/>
    </location>
</feature>
<proteinExistence type="predicted"/>
<protein>
    <submittedName>
        <fullName evidence="2">Acyl-CoA N-acyltransferase</fullName>
    </submittedName>
</protein>
<reference evidence="2 3" key="1">
    <citation type="journal article" date="2013" name="ISME J.">
        <title>Comparative genomics of pathogenic lineages of Vibrio nigripulchritudo identifies virulence-associated traits.</title>
        <authorList>
            <person name="Goudenege D."/>
            <person name="Labreuche Y."/>
            <person name="Krin E."/>
            <person name="Ansquer D."/>
            <person name="Mangenot S."/>
            <person name="Calteau A."/>
            <person name="Medigue C."/>
            <person name="Mazel D."/>
            <person name="Polz M.F."/>
            <person name="Le Roux F."/>
        </authorList>
    </citation>
    <scope>NUCLEOTIDE SEQUENCE [LARGE SCALE GENOMIC DNA]</scope>
    <source>
        <strain evidence="2 3">SOn1</strain>
    </source>
</reference>
<accession>A0AAV2VMA7</accession>
<gene>
    <name evidence="2" type="ORF">VIBNISOn1_1530087</name>
</gene>